<dbReference type="AlphaFoldDB" id="A0A9N7CCR4"/>
<reference evidence="2" key="2">
    <citation type="submission" date="2017-02" db="EMBL/GenBank/DDBJ databases">
        <authorList>
            <person name="Zhang H."/>
        </authorList>
    </citation>
    <scope>NUCLEOTIDE SEQUENCE</scope>
    <source>
        <strain evidence="2">RZS01</strain>
    </source>
</reference>
<sequence>MVSWWLGFMASWSVNRWCCLAFPNLLFKQDEYFSPSGYKAAALLILMVPCVISIDRMEQIHWGDRLFIMIA</sequence>
<evidence type="ECO:0000313" key="4">
    <source>
        <dbReference type="Proteomes" id="UP000189683"/>
    </source>
</evidence>
<gene>
    <name evidence="2" type="ORF">B0W47_06530</name>
    <name evidence="3" type="ORF">CDI09_11985</name>
</gene>
<dbReference type="Proteomes" id="UP000189683">
    <property type="component" value="Chromosome"/>
</dbReference>
<reference evidence="4" key="1">
    <citation type="submission" date="2017-02" db="EMBL/GenBank/DDBJ databases">
        <title>zhang.</title>
        <authorList>
            <person name="Zhang H."/>
        </authorList>
    </citation>
    <scope>NUCLEOTIDE SEQUENCE [LARGE SCALE GENOMIC DNA]</scope>
    <source>
        <strain evidence="4">RZS01</strain>
    </source>
</reference>
<dbReference type="EMBL" id="CP019875">
    <property type="protein sequence ID" value="AQU87189.1"/>
    <property type="molecule type" value="Genomic_DNA"/>
</dbReference>
<reference evidence="3 5" key="3">
    <citation type="submission" date="2017-06" db="EMBL/GenBank/DDBJ databases">
        <title>A draft genome sequence of Komagataeibacter nataicola LMG 1536.</title>
        <authorList>
            <person name="Skraban J."/>
            <person name="Cleenwerck I."/>
            <person name="Vandamme P."/>
            <person name="Trcek J."/>
        </authorList>
    </citation>
    <scope>NUCLEOTIDE SEQUENCE [LARGE SCALE GENOMIC DNA]</scope>
    <source>
        <strain evidence="3 5">LMG 1536</strain>
    </source>
</reference>
<protein>
    <submittedName>
        <fullName evidence="2">Uncharacterized protein</fullName>
    </submittedName>
</protein>
<organism evidence="2 4">
    <name type="scientific">Komagataeibacter nataicola</name>
    <dbReference type="NCBI Taxonomy" id="265960"/>
    <lineage>
        <taxon>Bacteria</taxon>
        <taxon>Pseudomonadati</taxon>
        <taxon>Pseudomonadota</taxon>
        <taxon>Alphaproteobacteria</taxon>
        <taxon>Acetobacterales</taxon>
        <taxon>Acetobacteraceae</taxon>
        <taxon>Komagataeibacter</taxon>
    </lineage>
</organism>
<keyword evidence="1" id="KW-0472">Membrane</keyword>
<accession>A0A9N7CCR4</accession>
<evidence type="ECO:0000313" key="3">
    <source>
        <dbReference type="EMBL" id="PYD65700.1"/>
    </source>
</evidence>
<evidence type="ECO:0000313" key="5">
    <source>
        <dbReference type="Proteomes" id="UP000247512"/>
    </source>
</evidence>
<keyword evidence="1" id="KW-0812">Transmembrane</keyword>
<evidence type="ECO:0000256" key="1">
    <source>
        <dbReference type="SAM" id="Phobius"/>
    </source>
</evidence>
<keyword evidence="1" id="KW-1133">Transmembrane helix</keyword>
<dbReference type="KEGG" id="kna:B0W47_06530"/>
<feature type="transmembrane region" description="Helical" evidence="1">
    <location>
        <begin position="37"/>
        <end position="55"/>
    </location>
</feature>
<name>A0A9N7CCR4_9PROT</name>
<proteinExistence type="predicted"/>
<dbReference type="EMBL" id="NIRT01000023">
    <property type="protein sequence ID" value="PYD65700.1"/>
    <property type="molecule type" value="Genomic_DNA"/>
</dbReference>
<dbReference type="Proteomes" id="UP000247512">
    <property type="component" value="Unassembled WGS sequence"/>
</dbReference>
<keyword evidence="5" id="KW-1185">Reference proteome</keyword>
<evidence type="ECO:0000313" key="2">
    <source>
        <dbReference type="EMBL" id="AQU87189.1"/>
    </source>
</evidence>